<dbReference type="Gene3D" id="2.130.10.130">
    <property type="entry name" value="Integrin alpha, N-terminal"/>
    <property type="match status" value="1"/>
</dbReference>
<dbReference type="PROSITE" id="PS51257">
    <property type="entry name" value="PROKAR_LIPOPROTEIN"/>
    <property type="match status" value="1"/>
</dbReference>
<reference evidence="2 3" key="1">
    <citation type="submission" date="2023-04" db="EMBL/GenBank/DDBJ databases">
        <title>The genome sequence of Polyangium sorediatum DSM14670.</title>
        <authorList>
            <person name="Zhang X."/>
        </authorList>
    </citation>
    <scope>NUCLEOTIDE SEQUENCE [LARGE SCALE GENOMIC DNA]</scope>
    <source>
        <strain evidence="2 3">DSM 14670</strain>
    </source>
</reference>
<evidence type="ECO:0000313" key="3">
    <source>
        <dbReference type="Proteomes" id="UP001160301"/>
    </source>
</evidence>
<gene>
    <name evidence="2" type="ORF">QHF89_40565</name>
</gene>
<name>A0ABT6P5I4_9BACT</name>
<keyword evidence="1" id="KW-0732">Signal</keyword>
<evidence type="ECO:0000256" key="1">
    <source>
        <dbReference type="ARBA" id="ARBA00022729"/>
    </source>
</evidence>
<dbReference type="Pfam" id="PF13517">
    <property type="entry name" value="FG-GAP_3"/>
    <property type="match status" value="2"/>
</dbReference>
<protein>
    <submittedName>
        <fullName evidence="2">VCBS repeat-containing protein</fullName>
    </submittedName>
</protein>
<keyword evidence="3" id="KW-1185">Reference proteome</keyword>
<accession>A0ABT6P5I4</accession>
<evidence type="ECO:0000313" key="2">
    <source>
        <dbReference type="EMBL" id="MDI1435868.1"/>
    </source>
</evidence>
<dbReference type="SUPFAM" id="SSF69318">
    <property type="entry name" value="Integrin alpha N-terminal domain"/>
    <property type="match status" value="1"/>
</dbReference>
<dbReference type="EMBL" id="JARZHI010000067">
    <property type="protein sequence ID" value="MDI1435868.1"/>
    <property type="molecule type" value="Genomic_DNA"/>
</dbReference>
<dbReference type="InterPro" id="IPR013517">
    <property type="entry name" value="FG-GAP"/>
</dbReference>
<dbReference type="PANTHER" id="PTHR46580">
    <property type="entry name" value="SENSOR KINASE-RELATED"/>
    <property type="match status" value="1"/>
</dbReference>
<dbReference type="RefSeq" id="WP_284721569.1">
    <property type="nucleotide sequence ID" value="NZ_JARZHI010000067.1"/>
</dbReference>
<organism evidence="2 3">
    <name type="scientific">Polyangium sorediatum</name>
    <dbReference type="NCBI Taxonomy" id="889274"/>
    <lineage>
        <taxon>Bacteria</taxon>
        <taxon>Pseudomonadati</taxon>
        <taxon>Myxococcota</taxon>
        <taxon>Polyangia</taxon>
        <taxon>Polyangiales</taxon>
        <taxon>Polyangiaceae</taxon>
        <taxon>Polyangium</taxon>
    </lineage>
</organism>
<dbReference type="PANTHER" id="PTHR46580:SF2">
    <property type="entry name" value="MAM DOMAIN-CONTAINING PROTEIN"/>
    <property type="match status" value="1"/>
</dbReference>
<dbReference type="InterPro" id="IPR028994">
    <property type="entry name" value="Integrin_alpha_N"/>
</dbReference>
<dbReference type="Proteomes" id="UP001160301">
    <property type="component" value="Unassembled WGS sequence"/>
</dbReference>
<comment type="caution">
    <text evidence="2">The sequence shown here is derived from an EMBL/GenBank/DDBJ whole genome shotgun (WGS) entry which is preliminary data.</text>
</comment>
<sequence length="454" mass="48044">MGYRVGAGLLVLGMATACAPEGHEANAKGAKTGDEAQPATSGLKPMSTTMVGGHPQSMVARDFNGDGHLDIAAIVCGTVADEMNMHGSPECSWVDCSVVTLFGNGDGSFEQPPVKLPPGSLRTYRDLEAGDFDGDGNQDLIALAGPDGFAVAFWHGFGGKDVPFDAPVETIGCSTWTDHDWLSSYGDPWWPDVMRPWLPVSGTFGNDAATDVLVLGAECDAFVLEHGKNVVGGIGDSSWILSTDMPSGPAVAGDFCEDGKSDLVFAGQLYCGVADGAFQFAVSDFYNPLSDRVVRSDEPWVSSYETEERVLLTTDLNGDGHLDLVRLLGQASGAQDIAASRGFGDGTFLLSAYLYVGEATQWTWPQLQTGDFDGNGNADVVYLFEAEPLRQVLVVLLGDGQGKLMNHGEIVYRSESHVNAVGDFDGDHVTDIALAYKWNISTVAGSTLVGVAKH</sequence>
<proteinExistence type="predicted"/>